<reference evidence="2" key="1">
    <citation type="submission" date="2019-08" db="EMBL/GenBank/DDBJ databases">
        <authorList>
            <person name="Kucharzyk K."/>
            <person name="Murdoch R.W."/>
            <person name="Higgins S."/>
            <person name="Loffler F."/>
        </authorList>
    </citation>
    <scope>NUCLEOTIDE SEQUENCE</scope>
</reference>
<dbReference type="AlphaFoldDB" id="A0A645B2X5"/>
<feature type="compositionally biased region" description="Basic and acidic residues" evidence="1">
    <location>
        <begin position="105"/>
        <end position="119"/>
    </location>
</feature>
<organism evidence="2">
    <name type="scientific">bioreactor metagenome</name>
    <dbReference type="NCBI Taxonomy" id="1076179"/>
    <lineage>
        <taxon>unclassified sequences</taxon>
        <taxon>metagenomes</taxon>
        <taxon>ecological metagenomes</taxon>
    </lineage>
</organism>
<evidence type="ECO:0000256" key="1">
    <source>
        <dbReference type="SAM" id="MobiDB-lite"/>
    </source>
</evidence>
<proteinExistence type="predicted"/>
<protein>
    <submittedName>
        <fullName evidence="2">Uncharacterized protein</fullName>
    </submittedName>
</protein>
<feature type="compositionally biased region" description="Basic and acidic residues" evidence="1">
    <location>
        <begin position="131"/>
        <end position="145"/>
    </location>
</feature>
<comment type="caution">
    <text evidence="2">The sequence shown here is derived from an EMBL/GenBank/DDBJ whole genome shotgun (WGS) entry which is preliminary data.</text>
</comment>
<accession>A0A645B2X5</accession>
<dbReference type="EMBL" id="VSSQ01016312">
    <property type="protein sequence ID" value="MPM57513.1"/>
    <property type="molecule type" value="Genomic_DNA"/>
</dbReference>
<gene>
    <name evidence="2" type="ORF">SDC9_104335</name>
</gene>
<evidence type="ECO:0000313" key="2">
    <source>
        <dbReference type="EMBL" id="MPM57513.1"/>
    </source>
</evidence>
<feature type="region of interest" description="Disordered" evidence="1">
    <location>
        <begin position="66"/>
        <end position="151"/>
    </location>
</feature>
<name>A0A645B2X5_9ZZZZ</name>
<sequence>MFCRAVSLCLSIDLIPALQDDAVFQPGMVKNILDPSHGNIADPRDLQKAFRYLVQQPRRQFTLVGYAHLPLQPGSDRSRYNGGHKEKQQQHHIDGPVYQQGIPRLSKEEVKQDHADDRGGNAVNISVGQYRRKEDTKQEHHDDALAAHAQA</sequence>
<feature type="compositionally biased region" description="Basic and acidic residues" evidence="1">
    <location>
        <begin position="76"/>
        <end position="94"/>
    </location>
</feature>